<evidence type="ECO:0000313" key="1">
    <source>
        <dbReference type="EMBL" id="OES45895.1"/>
    </source>
</evidence>
<dbReference type="AlphaFoldDB" id="A0A1E7DSA9"/>
<comment type="caution">
    <text evidence="1">The sequence shown here is derived from an EMBL/GenBank/DDBJ whole genome shotgun (WGS) entry which is preliminary data.</text>
</comment>
<name>A0A1E7DSA9_9BACI</name>
<dbReference type="Proteomes" id="UP000095658">
    <property type="component" value="Unassembled WGS sequence"/>
</dbReference>
<reference evidence="1 2" key="1">
    <citation type="submission" date="2016-06" db="EMBL/GenBank/DDBJ databases">
        <title>Domibacillus iocasae genome sequencing.</title>
        <authorList>
            <person name="Verma A."/>
            <person name="Pal Y."/>
            <person name="Ojha A.K."/>
            <person name="Krishnamurthi S."/>
        </authorList>
    </citation>
    <scope>NUCLEOTIDE SEQUENCE [LARGE SCALE GENOMIC DNA]</scope>
    <source>
        <strain evidence="1 2">DSM 29979</strain>
    </source>
</reference>
<evidence type="ECO:0000313" key="2">
    <source>
        <dbReference type="Proteomes" id="UP000095658"/>
    </source>
</evidence>
<keyword evidence="2" id="KW-1185">Reference proteome</keyword>
<organism evidence="1 2">
    <name type="scientific">Domibacillus iocasae</name>
    <dbReference type="NCBI Taxonomy" id="1714016"/>
    <lineage>
        <taxon>Bacteria</taxon>
        <taxon>Bacillati</taxon>
        <taxon>Bacillota</taxon>
        <taxon>Bacilli</taxon>
        <taxon>Bacillales</taxon>
        <taxon>Bacillaceae</taxon>
        <taxon>Domibacillus</taxon>
    </lineage>
</organism>
<protein>
    <submittedName>
        <fullName evidence="1">Uncharacterized protein</fullName>
    </submittedName>
</protein>
<gene>
    <name evidence="1" type="ORF">BA724_17285</name>
</gene>
<accession>A0A1E7DSA9</accession>
<proteinExistence type="predicted"/>
<sequence length="59" mass="7132">MYVRLGRSIPRILDAKKRPWKENRSDESAISRRLGTLGGDLLKWRLKGAYRIWHRPFFY</sequence>
<dbReference type="EMBL" id="MAMP01000011">
    <property type="protein sequence ID" value="OES45895.1"/>
    <property type="molecule type" value="Genomic_DNA"/>
</dbReference>